<dbReference type="Proteomes" id="UP000196878">
    <property type="component" value="Unassembled WGS sequence"/>
</dbReference>
<comment type="similarity">
    <text evidence="6">Belongs to the peptidase M48 family.</text>
</comment>
<gene>
    <name evidence="8" type="ORF">CDV49_14395</name>
</gene>
<dbReference type="InterPro" id="IPR001915">
    <property type="entry name" value="Peptidase_M48"/>
</dbReference>
<dbReference type="PANTHER" id="PTHR22726:SF1">
    <property type="entry name" value="METALLOENDOPEPTIDASE OMA1, MITOCHONDRIAL"/>
    <property type="match status" value="1"/>
</dbReference>
<name>A0A212A8R4_9RHOB</name>
<proteinExistence type="inferred from homology"/>
<dbReference type="GO" id="GO:0004222">
    <property type="term" value="F:metalloendopeptidase activity"/>
    <property type="evidence" value="ECO:0007669"/>
    <property type="project" value="InterPro"/>
</dbReference>
<dbReference type="GO" id="GO:0051603">
    <property type="term" value="P:proteolysis involved in protein catabolic process"/>
    <property type="evidence" value="ECO:0007669"/>
    <property type="project" value="TreeGrafter"/>
</dbReference>
<evidence type="ECO:0000256" key="4">
    <source>
        <dbReference type="ARBA" id="ARBA00022833"/>
    </source>
</evidence>
<evidence type="ECO:0000313" key="9">
    <source>
        <dbReference type="Proteomes" id="UP000196878"/>
    </source>
</evidence>
<keyword evidence="4 6" id="KW-0862">Zinc</keyword>
<keyword evidence="3 6" id="KW-0378">Hydrolase</keyword>
<sequence>MVGFHFLNVRRSIQGLPRRQGAVCSFFQETALFAISTPGVLPSFGPLTGRNALLLAAALGITACGTTYQVARPGEGHVTAARAMFAEEQSHQTSAPAMSDTAALSRHQRVLARVKPVAERFCREETVERKGFDCDVQLVVDGAARQRNAFQHYEDGKPTVTFTLPLIRDARNEDEIAFVLGHEFGHHIGQHIEKRRQQMLAGTVIMGVLTAAAQVNASNANPYRSRADDLQQMQANMALGGAVGGMAYSQTYELEADAIGTVIAERAGYDPVKGARFFARPEAAKTTDGELSFWGTHPPDEKRLSTVIATVEQVARTGGLKRRD</sequence>
<evidence type="ECO:0000259" key="7">
    <source>
        <dbReference type="Pfam" id="PF01435"/>
    </source>
</evidence>
<keyword evidence="1 6" id="KW-0645">Protease</keyword>
<dbReference type="Pfam" id="PF01435">
    <property type="entry name" value="Peptidase_M48"/>
    <property type="match status" value="1"/>
</dbReference>
<accession>A0A212A8R4</accession>
<dbReference type="InterPro" id="IPR051156">
    <property type="entry name" value="Mito/Outer_Membr_Metalloprot"/>
</dbReference>
<evidence type="ECO:0000256" key="6">
    <source>
        <dbReference type="RuleBase" id="RU003983"/>
    </source>
</evidence>
<evidence type="ECO:0000256" key="5">
    <source>
        <dbReference type="ARBA" id="ARBA00023049"/>
    </source>
</evidence>
<comment type="cofactor">
    <cofactor evidence="6">
        <name>Zn(2+)</name>
        <dbReference type="ChEBI" id="CHEBI:29105"/>
    </cofactor>
    <text evidence="6">Binds 1 zinc ion per subunit.</text>
</comment>
<dbReference type="GO" id="GO:0016020">
    <property type="term" value="C:membrane"/>
    <property type="evidence" value="ECO:0007669"/>
    <property type="project" value="TreeGrafter"/>
</dbReference>
<dbReference type="Gene3D" id="3.30.2010.10">
    <property type="entry name" value="Metalloproteases ('zincins'), catalytic domain"/>
    <property type="match status" value="1"/>
</dbReference>
<dbReference type="EMBL" id="NIPW01000028">
    <property type="protein sequence ID" value="OWJ76258.1"/>
    <property type="molecule type" value="Genomic_DNA"/>
</dbReference>
<organism evidence="8 9">
    <name type="scientific">Haematobacter genomosp. 1</name>
    <dbReference type="NCBI Taxonomy" id="366618"/>
    <lineage>
        <taxon>Bacteria</taxon>
        <taxon>Pseudomonadati</taxon>
        <taxon>Pseudomonadota</taxon>
        <taxon>Alphaproteobacteria</taxon>
        <taxon>Rhodobacterales</taxon>
        <taxon>Paracoccaceae</taxon>
        <taxon>Haematobacter</taxon>
    </lineage>
</organism>
<dbReference type="OrthoDB" id="7338723at2"/>
<evidence type="ECO:0000256" key="2">
    <source>
        <dbReference type="ARBA" id="ARBA00022723"/>
    </source>
</evidence>
<evidence type="ECO:0000256" key="3">
    <source>
        <dbReference type="ARBA" id="ARBA00022801"/>
    </source>
</evidence>
<feature type="domain" description="Peptidase M48" evidence="7">
    <location>
        <begin position="137"/>
        <end position="307"/>
    </location>
</feature>
<comment type="caution">
    <text evidence="8">The sequence shown here is derived from an EMBL/GenBank/DDBJ whole genome shotgun (WGS) entry which is preliminary data.</text>
</comment>
<dbReference type="AlphaFoldDB" id="A0A212A8R4"/>
<reference evidence="8 9" key="1">
    <citation type="submission" date="2016-12" db="EMBL/GenBank/DDBJ databases">
        <title>Comparison of Traditional DNA-DNA Hybridization with In Silico Genomic Analysis.</title>
        <authorList>
            <person name="Nicholson A.C."/>
            <person name="Humrighouse B.W."/>
            <person name="Graziano J."/>
            <person name="Lasker B."/>
            <person name="Whitney A.M."/>
            <person name="Mcquiston J.R."/>
        </authorList>
    </citation>
    <scope>NUCLEOTIDE SEQUENCE [LARGE SCALE GENOMIC DNA]</scope>
    <source>
        <strain evidence="8 9">H2240</strain>
    </source>
</reference>
<dbReference type="PANTHER" id="PTHR22726">
    <property type="entry name" value="METALLOENDOPEPTIDASE OMA1"/>
    <property type="match status" value="1"/>
</dbReference>
<evidence type="ECO:0000313" key="8">
    <source>
        <dbReference type="EMBL" id="OWJ76258.1"/>
    </source>
</evidence>
<evidence type="ECO:0000256" key="1">
    <source>
        <dbReference type="ARBA" id="ARBA00022670"/>
    </source>
</evidence>
<dbReference type="GO" id="GO:0046872">
    <property type="term" value="F:metal ion binding"/>
    <property type="evidence" value="ECO:0007669"/>
    <property type="project" value="UniProtKB-KW"/>
</dbReference>
<keyword evidence="9" id="KW-1185">Reference proteome</keyword>
<keyword evidence="5 6" id="KW-0482">Metalloprotease</keyword>
<protein>
    <submittedName>
        <fullName evidence="8">Peptidase M48, Ste24p</fullName>
    </submittedName>
</protein>
<keyword evidence="2" id="KW-0479">Metal-binding</keyword>